<comment type="function">
    <text evidence="11 12">Phosphorylation of dTMP to form dTDP in both de novo and salvage pathways of dTTP synthesis.</text>
</comment>
<dbReference type="AlphaFoldDB" id="A0A917CM96"/>
<dbReference type="GO" id="GO:0004798">
    <property type="term" value="F:dTMP kinase activity"/>
    <property type="evidence" value="ECO:0007669"/>
    <property type="project" value="UniProtKB-UniRule"/>
</dbReference>
<gene>
    <name evidence="12 14" type="primary">tmk</name>
    <name evidence="14" type="ORF">GCM10010960_12960</name>
</gene>
<evidence type="ECO:0000256" key="8">
    <source>
        <dbReference type="ARBA" id="ARBA00022840"/>
    </source>
</evidence>
<accession>A0A917CM96</accession>
<keyword evidence="5 12" id="KW-0545">Nucleotide biosynthesis</keyword>
<dbReference type="PANTHER" id="PTHR10344:SF4">
    <property type="entry name" value="UMP-CMP KINASE 2, MITOCHONDRIAL"/>
    <property type="match status" value="1"/>
</dbReference>
<reference evidence="14" key="2">
    <citation type="submission" date="2020-09" db="EMBL/GenBank/DDBJ databases">
        <authorList>
            <person name="Sun Q."/>
            <person name="Zhou Y."/>
        </authorList>
    </citation>
    <scope>NUCLEOTIDE SEQUENCE</scope>
    <source>
        <strain evidence="14">CGMCC 1.12726</strain>
    </source>
</reference>
<evidence type="ECO:0000256" key="3">
    <source>
        <dbReference type="ARBA" id="ARBA00017144"/>
    </source>
</evidence>
<reference evidence="14" key="1">
    <citation type="journal article" date="2014" name="Int. J. Syst. Evol. Microbiol.">
        <title>Complete genome sequence of Corynebacterium casei LMG S-19264T (=DSM 44701T), isolated from a smear-ripened cheese.</title>
        <authorList>
            <consortium name="US DOE Joint Genome Institute (JGI-PGF)"/>
            <person name="Walter F."/>
            <person name="Albersmeier A."/>
            <person name="Kalinowski J."/>
            <person name="Ruckert C."/>
        </authorList>
    </citation>
    <scope>NUCLEOTIDE SEQUENCE</scope>
    <source>
        <strain evidence="14">CGMCC 1.12726</strain>
    </source>
</reference>
<feature type="binding site" evidence="12">
    <location>
        <begin position="13"/>
        <end position="20"/>
    </location>
    <ligand>
        <name>ATP</name>
        <dbReference type="ChEBI" id="CHEBI:30616"/>
    </ligand>
</feature>
<keyword evidence="6 12" id="KW-0547">Nucleotide-binding</keyword>
<dbReference type="EMBL" id="BMFO01000002">
    <property type="protein sequence ID" value="GGF92448.1"/>
    <property type="molecule type" value="Genomic_DNA"/>
</dbReference>
<evidence type="ECO:0000256" key="10">
    <source>
        <dbReference type="ARBA" id="ARBA00048743"/>
    </source>
</evidence>
<comment type="catalytic activity">
    <reaction evidence="10 12">
        <text>dTMP + ATP = dTDP + ADP</text>
        <dbReference type="Rhea" id="RHEA:13517"/>
        <dbReference type="ChEBI" id="CHEBI:30616"/>
        <dbReference type="ChEBI" id="CHEBI:58369"/>
        <dbReference type="ChEBI" id="CHEBI:63528"/>
        <dbReference type="ChEBI" id="CHEBI:456216"/>
        <dbReference type="EC" id="2.7.4.9"/>
    </reaction>
</comment>
<dbReference type="InterPro" id="IPR027417">
    <property type="entry name" value="P-loop_NTPase"/>
</dbReference>
<dbReference type="CDD" id="cd01672">
    <property type="entry name" value="TMPK"/>
    <property type="match status" value="1"/>
</dbReference>
<dbReference type="Gene3D" id="3.40.50.300">
    <property type="entry name" value="P-loop containing nucleotide triphosphate hydrolases"/>
    <property type="match status" value="1"/>
</dbReference>
<evidence type="ECO:0000256" key="9">
    <source>
        <dbReference type="ARBA" id="ARBA00029962"/>
    </source>
</evidence>
<evidence type="ECO:0000256" key="5">
    <source>
        <dbReference type="ARBA" id="ARBA00022727"/>
    </source>
</evidence>
<dbReference type="GO" id="GO:0005829">
    <property type="term" value="C:cytosol"/>
    <property type="evidence" value="ECO:0007669"/>
    <property type="project" value="TreeGrafter"/>
</dbReference>
<comment type="similarity">
    <text evidence="1 12">Belongs to the thymidylate kinase family.</text>
</comment>
<evidence type="ECO:0000256" key="2">
    <source>
        <dbReference type="ARBA" id="ARBA00012980"/>
    </source>
</evidence>
<comment type="caution">
    <text evidence="14">The sequence shown here is derived from an EMBL/GenBank/DDBJ whole genome shotgun (WGS) entry which is preliminary data.</text>
</comment>
<evidence type="ECO:0000256" key="4">
    <source>
        <dbReference type="ARBA" id="ARBA00022679"/>
    </source>
</evidence>
<evidence type="ECO:0000256" key="12">
    <source>
        <dbReference type="HAMAP-Rule" id="MF_00165"/>
    </source>
</evidence>
<dbReference type="GO" id="GO:0005524">
    <property type="term" value="F:ATP binding"/>
    <property type="evidence" value="ECO:0007669"/>
    <property type="project" value="UniProtKB-UniRule"/>
</dbReference>
<dbReference type="EC" id="2.7.4.9" evidence="2 12"/>
<keyword evidence="15" id="KW-1185">Reference proteome</keyword>
<keyword evidence="4 12" id="KW-0808">Transferase</keyword>
<protein>
    <recommendedName>
        <fullName evidence="3 12">Thymidylate kinase</fullName>
        <ecNumber evidence="2 12">2.7.4.9</ecNumber>
    </recommendedName>
    <alternativeName>
        <fullName evidence="9 12">dTMP kinase</fullName>
    </alternativeName>
</protein>
<dbReference type="GO" id="GO:0006227">
    <property type="term" value="P:dUDP biosynthetic process"/>
    <property type="evidence" value="ECO:0007669"/>
    <property type="project" value="TreeGrafter"/>
</dbReference>
<dbReference type="GO" id="GO:0006233">
    <property type="term" value="P:dTDP biosynthetic process"/>
    <property type="evidence" value="ECO:0007669"/>
    <property type="project" value="InterPro"/>
</dbReference>
<dbReference type="SUPFAM" id="SSF52540">
    <property type="entry name" value="P-loop containing nucleoside triphosphate hydrolases"/>
    <property type="match status" value="1"/>
</dbReference>
<dbReference type="InterPro" id="IPR018094">
    <property type="entry name" value="Thymidylate_kinase"/>
</dbReference>
<evidence type="ECO:0000256" key="7">
    <source>
        <dbReference type="ARBA" id="ARBA00022777"/>
    </source>
</evidence>
<organism evidence="14 15">
    <name type="scientific">Arenimonas maotaiensis</name>
    <dbReference type="NCBI Taxonomy" id="1446479"/>
    <lineage>
        <taxon>Bacteria</taxon>
        <taxon>Pseudomonadati</taxon>
        <taxon>Pseudomonadota</taxon>
        <taxon>Gammaproteobacteria</taxon>
        <taxon>Lysobacterales</taxon>
        <taxon>Lysobacteraceae</taxon>
        <taxon>Arenimonas</taxon>
    </lineage>
</organism>
<dbReference type="GO" id="GO:0006235">
    <property type="term" value="P:dTTP biosynthetic process"/>
    <property type="evidence" value="ECO:0007669"/>
    <property type="project" value="UniProtKB-UniRule"/>
</dbReference>
<keyword evidence="7 12" id="KW-0418">Kinase</keyword>
<evidence type="ECO:0000313" key="15">
    <source>
        <dbReference type="Proteomes" id="UP000632858"/>
    </source>
</evidence>
<name>A0A917CM96_9GAMM</name>
<dbReference type="PANTHER" id="PTHR10344">
    <property type="entry name" value="THYMIDYLATE KINASE"/>
    <property type="match status" value="1"/>
</dbReference>
<dbReference type="FunFam" id="3.40.50.300:FF:000225">
    <property type="entry name" value="Thymidylate kinase"/>
    <property type="match status" value="1"/>
</dbReference>
<keyword evidence="8 12" id="KW-0067">ATP-binding</keyword>
<proteinExistence type="inferred from homology"/>
<dbReference type="RefSeq" id="WP_188449026.1">
    <property type="nucleotide sequence ID" value="NZ_BMFO01000002.1"/>
</dbReference>
<dbReference type="HAMAP" id="MF_00165">
    <property type="entry name" value="Thymidylate_kinase"/>
    <property type="match status" value="1"/>
</dbReference>
<evidence type="ECO:0000256" key="11">
    <source>
        <dbReference type="ARBA" id="ARBA00057735"/>
    </source>
</evidence>
<dbReference type="Proteomes" id="UP000632858">
    <property type="component" value="Unassembled WGS sequence"/>
</dbReference>
<dbReference type="Pfam" id="PF02223">
    <property type="entry name" value="Thymidylate_kin"/>
    <property type="match status" value="1"/>
</dbReference>
<dbReference type="InterPro" id="IPR039430">
    <property type="entry name" value="Thymidylate_kin-like_dom"/>
</dbReference>
<sequence length="209" mass="22706">MDVKRGILISIEGGEGAGKSTVLGAVRDYLLGLGHAVTVTREPGGTEVGERIRALLLAPDHAIVPEAELLLMFASRAQLVKELVELALARGETVLADRFTDASYAYQGGGRGIAVEHIRELERRFVGVQPDLTLLLDVGVEQGMARAHGRGQALDRIERERGEFFHRVRDAYLARARAEPERIALIDASQSADDVVRQVLAVLAGRVPR</sequence>
<evidence type="ECO:0000256" key="6">
    <source>
        <dbReference type="ARBA" id="ARBA00022741"/>
    </source>
</evidence>
<evidence type="ECO:0000259" key="13">
    <source>
        <dbReference type="Pfam" id="PF02223"/>
    </source>
</evidence>
<dbReference type="NCBIfam" id="TIGR00041">
    <property type="entry name" value="DTMP_kinase"/>
    <property type="match status" value="1"/>
</dbReference>
<evidence type="ECO:0000256" key="1">
    <source>
        <dbReference type="ARBA" id="ARBA00009776"/>
    </source>
</evidence>
<evidence type="ECO:0000313" key="14">
    <source>
        <dbReference type="EMBL" id="GGF92448.1"/>
    </source>
</evidence>
<feature type="domain" description="Thymidylate kinase-like" evidence="13">
    <location>
        <begin position="11"/>
        <end position="198"/>
    </location>
</feature>